<dbReference type="Gene3D" id="1.10.287.130">
    <property type="match status" value="1"/>
</dbReference>
<dbReference type="PANTHER" id="PTHR44936:SF10">
    <property type="entry name" value="SENSOR PROTEIN RSTB"/>
    <property type="match status" value="1"/>
</dbReference>
<dbReference type="Pfam" id="PF25323">
    <property type="entry name" value="6TM_PilS"/>
    <property type="match status" value="1"/>
</dbReference>
<comment type="catalytic activity">
    <reaction evidence="1">
        <text>ATP + protein L-histidine = ADP + protein N-phospho-L-histidine.</text>
        <dbReference type="EC" id="2.7.13.3"/>
    </reaction>
</comment>
<gene>
    <name evidence="12" type="ORF">LTT95_08225</name>
</gene>
<feature type="transmembrane region" description="Helical" evidence="10">
    <location>
        <begin position="149"/>
        <end position="170"/>
    </location>
</feature>
<dbReference type="Gene3D" id="3.30.565.10">
    <property type="entry name" value="Histidine kinase-like ATPase, C-terminal domain"/>
    <property type="match status" value="1"/>
</dbReference>
<evidence type="ECO:0000256" key="5">
    <source>
        <dbReference type="ARBA" id="ARBA00022553"/>
    </source>
</evidence>
<dbReference type="SUPFAM" id="SSF55874">
    <property type="entry name" value="ATPase domain of HSP90 chaperone/DNA topoisomerase II/histidine kinase"/>
    <property type="match status" value="1"/>
</dbReference>
<evidence type="ECO:0000256" key="7">
    <source>
        <dbReference type="ARBA" id="ARBA00022741"/>
    </source>
</evidence>
<dbReference type="InterPro" id="IPR050980">
    <property type="entry name" value="2C_sensor_his_kinase"/>
</dbReference>
<dbReference type="PROSITE" id="PS50109">
    <property type="entry name" value="HIS_KIN"/>
    <property type="match status" value="1"/>
</dbReference>
<dbReference type="PANTHER" id="PTHR44936">
    <property type="entry name" value="SENSOR PROTEIN CREC"/>
    <property type="match status" value="1"/>
</dbReference>
<reference evidence="12" key="2">
    <citation type="journal article" date="2022" name="Syst. Appl. Microbiol.">
        <title>Physiological and genomic characterisation of Luteimonas fraxinea sp. nov., a bacterial species associated with trees tolerant to ash dieback.</title>
        <authorList>
            <person name="Ulrich K."/>
            <person name="Becker R."/>
            <person name="Behrendt U."/>
            <person name="Kube M."/>
            <person name="Schneck V."/>
            <person name="Ulrich A."/>
        </authorList>
    </citation>
    <scope>NUCLEOTIDE SEQUENCE</scope>
    <source>
        <strain evidence="12">A1P009</strain>
    </source>
</reference>
<dbReference type="SMART" id="SM00387">
    <property type="entry name" value="HATPase_c"/>
    <property type="match status" value="1"/>
</dbReference>
<feature type="transmembrane region" description="Helical" evidence="10">
    <location>
        <begin position="84"/>
        <end position="105"/>
    </location>
</feature>
<keyword evidence="10" id="KW-1133">Transmembrane helix</keyword>
<feature type="transmembrane region" description="Helical" evidence="10">
    <location>
        <begin position="117"/>
        <end position="137"/>
    </location>
</feature>
<keyword evidence="6" id="KW-0808">Transferase</keyword>
<dbReference type="EMBL" id="JAJQKU010000002">
    <property type="protein sequence ID" value="MCD9096930.1"/>
    <property type="molecule type" value="Genomic_DNA"/>
</dbReference>
<feature type="transmembrane region" description="Helical" evidence="10">
    <location>
        <begin position="15"/>
        <end position="33"/>
    </location>
</feature>
<evidence type="ECO:0000313" key="12">
    <source>
        <dbReference type="EMBL" id="MCD9096930.1"/>
    </source>
</evidence>
<evidence type="ECO:0000256" key="8">
    <source>
        <dbReference type="ARBA" id="ARBA00022777"/>
    </source>
</evidence>
<keyword evidence="10" id="KW-0812">Transmembrane</keyword>
<evidence type="ECO:0000256" key="4">
    <source>
        <dbReference type="ARBA" id="ARBA00022475"/>
    </source>
</evidence>
<evidence type="ECO:0000256" key="3">
    <source>
        <dbReference type="ARBA" id="ARBA00012438"/>
    </source>
</evidence>
<sequence length="413" mass="44699">MQPQPPATALLRTLYSLRWFAVGGQSLTILWATHSFDMALPRWPLWGPVLMLAAFNVVVHLRLAHSRDAAPAEAFAHVLVDTAVLAWLVAWTGGIANPFASLFLLPIALTAMALPQAWAIAAALACVTGYMLAVNFGQPLPHLHDHFDLHLAGMAVNFFLSMALVSYFLLRLAAARDRREQELASLRERFVRNEGILALATHAASVAHELNTPLGTMTLLLDDLDTSAMGRDGAEDVATLRRLVDTCRDRVRSLADPADPAASTRVDIGRVLEHWQLVRPAIVLERSGNVDMHERVDRTIGHLLLALLNNAADASEGNGSTRVDLRLQIEDGVLDGAIRDYGTGFDAQAPFLPVLFRSGKPDGLGVGLALSHAAIEQLGGELDMEEADGGGARVHFRVPVGAGDSHRDTETMR</sequence>
<name>A0ABS8UBN9_9GAMM</name>
<evidence type="ECO:0000256" key="2">
    <source>
        <dbReference type="ARBA" id="ARBA00004651"/>
    </source>
</evidence>
<feature type="domain" description="Histidine kinase" evidence="11">
    <location>
        <begin position="205"/>
        <end position="402"/>
    </location>
</feature>
<dbReference type="CDD" id="cd00082">
    <property type="entry name" value="HisKA"/>
    <property type="match status" value="1"/>
</dbReference>
<comment type="caution">
    <text evidence="12">The sequence shown here is derived from an EMBL/GenBank/DDBJ whole genome shotgun (WGS) entry which is preliminary data.</text>
</comment>
<organism evidence="12 13">
    <name type="scientific">Luteimonas fraxinea</name>
    <dbReference type="NCBI Taxonomy" id="2901869"/>
    <lineage>
        <taxon>Bacteria</taxon>
        <taxon>Pseudomonadati</taxon>
        <taxon>Pseudomonadota</taxon>
        <taxon>Gammaproteobacteria</taxon>
        <taxon>Lysobacterales</taxon>
        <taxon>Lysobacteraceae</taxon>
        <taxon>Luteimonas</taxon>
    </lineage>
</organism>
<keyword evidence="8" id="KW-0418">Kinase</keyword>
<evidence type="ECO:0000313" key="13">
    <source>
        <dbReference type="Proteomes" id="UP001430360"/>
    </source>
</evidence>
<evidence type="ECO:0000256" key="6">
    <source>
        <dbReference type="ARBA" id="ARBA00022679"/>
    </source>
</evidence>
<proteinExistence type="predicted"/>
<keyword evidence="9 12" id="KW-0067">ATP-binding</keyword>
<keyword evidence="13" id="KW-1185">Reference proteome</keyword>
<dbReference type="Pfam" id="PF02518">
    <property type="entry name" value="HATPase_c"/>
    <property type="match status" value="1"/>
</dbReference>
<accession>A0ABS8UBN9</accession>
<keyword evidence="7" id="KW-0547">Nucleotide-binding</keyword>
<evidence type="ECO:0000256" key="1">
    <source>
        <dbReference type="ARBA" id="ARBA00000085"/>
    </source>
</evidence>
<dbReference type="InterPro" id="IPR036097">
    <property type="entry name" value="HisK_dim/P_sf"/>
</dbReference>
<comment type="subcellular location">
    <subcellularLocation>
        <location evidence="2">Cell membrane</location>
        <topology evidence="2">Multi-pass membrane protein</topology>
    </subcellularLocation>
</comment>
<dbReference type="InterPro" id="IPR003661">
    <property type="entry name" value="HisK_dim/P_dom"/>
</dbReference>
<feature type="transmembrane region" description="Helical" evidence="10">
    <location>
        <begin position="45"/>
        <end position="64"/>
    </location>
</feature>
<dbReference type="InterPro" id="IPR003594">
    <property type="entry name" value="HATPase_dom"/>
</dbReference>
<keyword evidence="5" id="KW-0597">Phosphoprotein</keyword>
<dbReference type="InterPro" id="IPR036890">
    <property type="entry name" value="HATPase_C_sf"/>
</dbReference>
<protein>
    <recommendedName>
        <fullName evidence="3">histidine kinase</fullName>
        <ecNumber evidence="3">2.7.13.3</ecNumber>
    </recommendedName>
</protein>
<evidence type="ECO:0000256" key="9">
    <source>
        <dbReference type="ARBA" id="ARBA00022840"/>
    </source>
</evidence>
<dbReference type="InterPro" id="IPR004358">
    <property type="entry name" value="Sig_transdc_His_kin-like_C"/>
</dbReference>
<dbReference type="GO" id="GO:0005524">
    <property type="term" value="F:ATP binding"/>
    <property type="evidence" value="ECO:0007669"/>
    <property type="project" value="UniProtKB-KW"/>
</dbReference>
<dbReference type="EC" id="2.7.13.3" evidence="3"/>
<dbReference type="InterPro" id="IPR005467">
    <property type="entry name" value="His_kinase_dom"/>
</dbReference>
<dbReference type="Proteomes" id="UP001430360">
    <property type="component" value="Unassembled WGS sequence"/>
</dbReference>
<reference evidence="12" key="1">
    <citation type="submission" date="2021-12" db="EMBL/GenBank/DDBJ databases">
        <authorList>
            <person name="Ulrich A."/>
        </authorList>
    </citation>
    <scope>NUCLEOTIDE SEQUENCE</scope>
    <source>
        <strain evidence="12">A1P009</strain>
    </source>
</reference>
<evidence type="ECO:0000259" key="11">
    <source>
        <dbReference type="PROSITE" id="PS50109"/>
    </source>
</evidence>
<dbReference type="PRINTS" id="PR00344">
    <property type="entry name" value="BCTRLSENSOR"/>
</dbReference>
<dbReference type="RefSeq" id="WP_232135850.1">
    <property type="nucleotide sequence ID" value="NZ_CP089507.1"/>
</dbReference>
<keyword evidence="4" id="KW-1003">Cell membrane</keyword>
<keyword evidence="10" id="KW-0472">Membrane</keyword>
<evidence type="ECO:0000256" key="10">
    <source>
        <dbReference type="SAM" id="Phobius"/>
    </source>
</evidence>
<dbReference type="SUPFAM" id="SSF47384">
    <property type="entry name" value="Homodimeric domain of signal transducing histidine kinase"/>
    <property type="match status" value="1"/>
</dbReference>